<dbReference type="InterPro" id="IPR050346">
    <property type="entry name" value="FMO-like"/>
</dbReference>
<protein>
    <submittedName>
        <fullName evidence="7">Dimethylaniline monooxygenase 2</fullName>
    </submittedName>
</protein>
<gene>
    <name evidence="7" type="ORF">NKR19_g6464</name>
</gene>
<dbReference type="InterPro" id="IPR020946">
    <property type="entry name" value="Flavin_mOase-like"/>
</dbReference>
<dbReference type="InterPro" id="IPR000960">
    <property type="entry name" value="Flavin_mOase"/>
</dbReference>
<evidence type="ECO:0000256" key="3">
    <source>
        <dbReference type="ARBA" id="ARBA00022827"/>
    </source>
</evidence>
<dbReference type="PRINTS" id="PR00370">
    <property type="entry name" value="FMOXYGENASE"/>
</dbReference>
<keyword evidence="7" id="KW-0503">Monooxygenase</keyword>
<evidence type="ECO:0000313" key="7">
    <source>
        <dbReference type="EMBL" id="KAJ9144360.1"/>
    </source>
</evidence>
<evidence type="ECO:0000256" key="4">
    <source>
        <dbReference type="ARBA" id="ARBA00022857"/>
    </source>
</evidence>
<dbReference type="EMBL" id="JANBVN010000100">
    <property type="protein sequence ID" value="KAJ9144360.1"/>
    <property type="molecule type" value="Genomic_DNA"/>
</dbReference>
<sequence>MATASRKPGNHVCVVGAGALGLNAAKNLLEQGLEVTVFERWEYIAGNWHPSDRTDQTAALDLTTKNTSKQMSSFTDFPYPSHAGTHPTAAQVQEYLEGYARNFDLMRHIKLNTEVVKIERNDEQNNWTVSTCSTSKGSDAGVTDHLFDRVVVVSGMLNIPNMPQFKGSELFKGEIIHSRQFRDPDKYKGKNVVVVGVGASAVDVQSFLVKAGAKVYLSHRKSFVLLPRMTQGKAFDHTLSHRAGMAVRWLAACAPLLMSVLMTKGMAAMTFKAFPALKTHPSFTQPRRLDGIPHRVPCFDNDLAENLASSVVRSCQGIEAFTGPKSIRLLDGTELDDTDAVVCCSGYHYDFSLIHGAGDPTDPKKAPDGYERMRKTKFYDPHTLFPRLFHGFLSEQFPESLAFIGTMLIVRPPFVVADLETMALASLWSGQWPIPSAREMASDIDAHYDFIVKALNRGPTPHPGFRWSSARATYLWLNEAAGTGVNERLAAWGPEAWKFWWQDRKFYSLLMSGIDTPFVYRLFDTGRGRKAWPGAREAIEKTNREVEAMVDEWKKEEKAKKQR</sequence>
<evidence type="ECO:0000256" key="1">
    <source>
        <dbReference type="ARBA" id="ARBA00009183"/>
    </source>
</evidence>
<dbReference type="GO" id="GO:0004499">
    <property type="term" value="F:N,N-dimethylaniline monooxygenase activity"/>
    <property type="evidence" value="ECO:0007669"/>
    <property type="project" value="InterPro"/>
</dbReference>
<reference evidence="7" key="1">
    <citation type="submission" date="2022-07" db="EMBL/GenBank/DDBJ databases">
        <title>Fungi with potential for degradation of polypropylene.</title>
        <authorList>
            <person name="Gostincar C."/>
        </authorList>
    </citation>
    <scope>NUCLEOTIDE SEQUENCE</scope>
    <source>
        <strain evidence="7">EXF-13287</strain>
    </source>
</reference>
<keyword evidence="5" id="KW-0560">Oxidoreductase</keyword>
<dbReference type="InterPro" id="IPR036188">
    <property type="entry name" value="FAD/NAD-bd_sf"/>
</dbReference>
<comment type="caution">
    <text evidence="7">The sequence shown here is derived from an EMBL/GenBank/DDBJ whole genome shotgun (WGS) entry which is preliminary data.</text>
</comment>
<keyword evidence="8" id="KW-1185">Reference proteome</keyword>
<dbReference type="SUPFAM" id="SSF51905">
    <property type="entry name" value="FAD/NAD(P)-binding domain"/>
    <property type="match status" value="1"/>
</dbReference>
<dbReference type="AlphaFoldDB" id="A0AA38VEJ4"/>
<dbReference type="PANTHER" id="PTHR23023">
    <property type="entry name" value="DIMETHYLANILINE MONOOXYGENASE"/>
    <property type="match status" value="1"/>
</dbReference>
<evidence type="ECO:0000256" key="6">
    <source>
        <dbReference type="SAM" id="Coils"/>
    </source>
</evidence>
<dbReference type="Gene3D" id="3.50.50.60">
    <property type="entry name" value="FAD/NAD(P)-binding domain"/>
    <property type="match status" value="1"/>
</dbReference>
<keyword evidence="4" id="KW-0521">NADP</keyword>
<organism evidence="7 8">
    <name type="scientific">Coniochaeta hoffmannii</name>
    <dbReference type="NCBI Taxonomy" id="91930"/>
    <lineage>
        <taxon>Eukaryota</taxon>
        <taxon>Fungi</taxon>
        <taxon>Dikarya</taxon>
        <taxon>Ascomycota</taxon>
        <taxon>Pezizomycotina</taxon>
        <taxon>Sordariomycetes</taxon>
        <taxon>Sordariomycetidae</taxon>
        <taxon>Coniochaetales</taxon>
        <taxon>Coniochaetaceae</taxon>
        <taxon>Coniochaeta</taxon>
    </lineage>
</organism>
<keyword evidence="6" id="KW-0175">Coiled coil</keyword>
<dbReference type="Pfam" id="PF00743">
    <property type="entry name" value="FMO-like"/>
    <property type="match status" value="1"/>
</dbReference>
<comment type="similarity">
    <text evidence="1">Belongs to the FMO family.</text>
</comment>
<evidence type="ECO:0000256" key="2">
    <source>
        <dbReference type="ARBA" id="ARBA00022630"/>
    </source>
</evidence>
<accession>A0AA38VEJ4</accession>
<keyword evidence="3" id="KW-0274">FAD</keyword>
<feature type="coiled-coil region" evidence="6">
    <location>
        <begin position="536"/>
        <end position="563"/>
    </location>
</feature>
<dbReference type="GO" id="GO:0050660">
    <property type="term" value="F:flavin adenine dinucleotide binding"/>
    <property type="evidence" value="ECO:0007669"/>
    <property type="project" value="InterPro"/>
</dbReference>
<evidence type="ECO:0000313" key="8">
    <source>
        <dbReference type="Proteomes" id="UP001174691"/>
    </source>
</evidence>
<evidence type="ECO:0000256" key="5">
    <source>
        <dbReference type="ARBA" id="ARBA00023002"/>
    </source>
</evidence>
<name>A0AA38VEJ4_9PEZI</name>
<dbReference type="PIRSF" id="PIRSF000332">
    <property type="entry name" value="FMO"/>
    <property type="match status" value="1"/>
</dbReference>
<dbReference type="GO" id="GO:0050661">
    <property type="term" value="F:NADP binding"/>
    <property type="evidence" value="ECO:0007669"/>
    <property type="project" value="InterPro"/>
</dbReference>
<dbReference type="Proteomes" id="UP001174691">
    <property type="component" value="Unassembled WGS sequence"/>
</dbReference>
<proteinExistence type="inferred from homology"/>
<keyword evidence="2" id="KW-0285">Flavoprotein</keyword>